<gene>
    <name evidence="2" type="ORF">EVAR_77354_1</name>
</gene>
<comment type="caution">
    <text evidence="2">The sequence shown here is derived from an EMBL/GenBank/DDBJ whole genome shotgun (WGS) entry which is preliminary data.</text>
</comment>
<dbReference type="Proteomes" id="UP000299102">
    <property type="component" value="Unassembled WGS sequence"/>
</dbReference>
<dbReference type="AlphaFoldDB" id="A0A4C1UXQ4"/>
<name>A0A4C1UXQ4_EUMVA</name>
<evidence type="ECO:0000313" key="2">
    <source>
        <dbReference type="EMBL" id="GBP31059.1"/>
    </source>
</evidence>
<keyword evidence="3" id="KW-1185">Reference proteome</keyword>
<accession>A0A4C1UXQ4</accession>
<protein>
    <submittedName>
        <fullName evidence="2">Uncharacterized protein</fullName>
    </submittedName>
</protein>
<proteinExistence type="predicted"/>
<evidence type="ECO:0000256" key="1">
    <source>
        <dbReference type="SAM" id="MobiDB-lite"/>
    </source>
</evidence>
<evidence type="ECO:0000313" key="3">
    <source>
        <dbReference type="Proteomes" id="UP000299102"/>
    </source>
</evidence>
<sequence length="84" mass="8945">MAPMVEQRPLDRAQDESITGADAGPIAERARPRHTPPDVCDDLTSSDIATLLNRIENNSSLVRIIADIVGQCVGAVTSPYTTIG</sequence>
<dbReference type="EMBL" id="BGZK01000241">
    <property type="protein sequence ID" value="GBP31059.1"/>
    <property type="molecule type" value="Genomic_DNA"/>
</dbReference>
<organism evidence="2 3">
    <name type="scientific">Eumeta variegata</name>
    <name type="common">Bagworm moth</name>
    <name type="synonym">Eumeta japonica</name>
    <dbReference type="NCBI Taxonomy" id="151549"/>
    <lineage>
        <taxon>Eukaryota</taxon>
        <taxon>Metazoa</taxon>
        <taxon>Ecdysozoa</taxon>
        <taxon>Arthropoda</taxon>
        <taxon>Hexapoda</taxon>
        <taxon>Insecta</taxon>
        <taxon>Pterygota</taxon>
        <taxon>Neoptera</taxon>
        <taxon>Endopterygota</taxon>
        <taxon>Lepidoptera</taxon>
        <taxon>Glossata</taxon>
        <taxon>Ditrysia</taxon>
        <taxon>Tineoidea</taxon>
        <taxon>Psychidae</taxon>
        <taxon>Oiketicinae</taxon>
        <taxon>Eumeta</taxon>
    </lineage>
</organism>
<feature type="region of interest" description="Disordered" evidence="1">
    <location>
        <begin position="1"/>
        <end position="42"/>
    </location>
</feature>
<reference evidence="2 3" key="1">
    <citation type="journal article" date="2019" name="Commun. Biol.">
        <title>The bagworm genome reveals a unique fibroin gene that provides high tensile strength.</title>
        <authorList>
            <person name="Kono N."/>
            <person name="Nakamura H."/>
            <person name="Ohtoshi R."/>
            <person name="Tomita M."/>
            <person name="Numata K."/>
            <person name="Arakawa K."/>
        </authorList>
    </citation>
    <scope>NUCLEOTIDE SEQUENCE [LARGE SCALE GENOMIC DNA]</scope>
</reference>